<accession>A0A7X2T251</accession>
<dbReference type="Proteomes" id="UP000460287">
    <property type="component" value="Unassembled WGS sequence"/>
</dbReference>
<name>A0A7X2T251_9CLOT</name>
<comment type="caution">
    <text evidence="1">The sequence shown here is derived from an EMBL/GenBank/DDBJ whole genome shotgun (WGS) entry which is preliminary data.</text>
</comment>
<keyword evidence="2" id="KW-1185">Reference proteome</keyword>
<sequence length="212" mass="24811">MSLFLGKIHYWLYNKIKWFEGIEDELLLLAEKENIDVQLLKNNLDAKYGERLEDKPLEDLIDTSNIHGWLQGRINIAEGRVAMITHEIIEKSEECLTKIYEVYKSQGIKAAKEVKAEKGTINDAGEIYNSINDYILDGMPCDRVNEVISSDNDSISWKRTIDVHEQLFHSERVDVKSFYNMRDEWIKAFVTELNNEFQYVKDSETVMVIRRV</sequence>
<proteinExistence type="predicted"/>
<dbReference type="EMBL" id="VULX01000027">
    <property type="protein sequence ID" value="MSR92279.1"/>
    <property type="molecule type" value="Genomic_DNA"/>
</dbReference>
<dbReference type="AlphaFoldDB" id="A0A7X2T251"/>
<reference evidence="1 2" key="1">
    <citation type="submission" date="2019-08" db="EMBL/GenBank/DDBJ databases">
        <title>In-depth cultivation of the pig gut microbiome towards novel bacterial diversity and tailored functional studies.</title>
        <authorList>
            <person name="Wylensek D."/>
            <person name="Hitch T.C.A."/>
            <person name="Clavel T."/>
        </authorList>
    </citation>
    <scope>NUCLEOTIDE SEQUENCE [LARGE SCALE GENOMIC DNA]</scope>
    <source>
        <strain evidence="1 2">WCA-383-APC-5B</strain>
    </source>
</reference>
<organism evidence="1 2">
    <name type="scientific">Inconstantimicrobium porci</name>
    <dbReference type="NCBI Taxonomy" id="2652291"/>
    <lineage>
        <taxon>Bacteria</taxon>
        <taxon>Bacillati</taxon>
        <taxon>Bacillota</taxon>
        <taxon>Clostridia</taxon>
        <taxon>Eubacteriales</taxon>
        <taxon>Clostridiaceae</taxon>
        <taxon>Inconstantimicrobium</taxon>
    </lineage>
</organism>
<evidence type="ECO:0000313" key="1">
    <source>
        <dbReference type="EMBL" id="MSR92279.1"/>
    </source>
</evidence>
<protein>
    <submittedName>
        <fullName evidence="1">Uncharacterized protein</fullName>
    </submittedName>
</protein>
<gene>
    <name evidence="1" type="ORF">FYJ33_12975</name>
</gene>
<dbReference type="RefSeq" id="WP_154532175.1">
    <property type="nucleotide sequence ID" value="NZ_VULX01000027.1"/>
</dbReference>
<evidence type="ECO:0000313" key="2">
    <source>
        <dbReference type="Proteomes" id="UP000460287"/>
    </source>
</evidence>